<dbReference type="Gene3D" id="3.10.20.30">
    <property type="match status" value="1"/>
</dbReference>
<name>A0ABR2FW40_9ROSI</name>
<organism evidence="1 2">
    <name type="scientific">Hibiscus sabdariffa</name>
    <name type="common">roselle</name>
    <dbReference type="NCBI Taxonomy" id="183260"/>
    <lineage>
        <taxon>Eukaryota</taxon>
        <taxon>Viridiplantae</taxon>
        <taxon>Streptophyta</taxon>
        <taxon>Embryophyta</taxon>
        <taxon>Tracheophyta</taxon>
        <taxon>Spermatophyta</taxon>
        <taxon>Magnoliopsida</taxon>
        <taxon>eudicotyledons</taxon>
        <taxon>Gunneridae</taxon>
        <taxon>Pentapetalae</taxon>
        <taxon>rosids</taxon>
        <taxon>malvids</taxon>
        <taxon>Malvales</taxon>
        <taxon>Malvaceae</taxon>
        <taxon>Malvoideae</taxon>
        <taxon>Hibiscus</taxon>
    </lineage>
</organism>
<accession>A0ABR2FW40</accession>
<dbReference type="Proteomes" id="UP001472677">
    <property type="component" value="Unassembled WGS sequence"/>
</dbReference>
<proteinExistence type="predicted"/>
<sequence length="279" mass="31247">MESDLSSLEVDPSTTLFEFLRSQTSFKSVKLGCSEGCTYDSLSLDVSLVKPICGMRNIWWDGDEIQRGTYDGLSLDVFLVKPICAMLNIRVAGEGTFVTENIFQFLHYKFPFVTKLTELKLSGFTPVLSSLRHQVDHFAPTVHQYVQSVEILAGKRVELVYQLFKTNAIPGEEDVKLVVEMAEEAVLAQEKDPCTAFANRVKEINYGNSYFFGVGNLLSDVDLQSSFLMLTKVAFICSGWNTSPEAIFHYNRDDLKGLPFKFPPAIILYVLSESGGSDR</sequence>
<evidence type="ECO:0000313" key="2">
    <source>
        <dbReference type="Proteomes" id="UP001472677"/>
    </source>
</evidence>
<comment type="caution">
    <text evidence="1">The sequence shown here is derived from an EMBL/GenBank/DDBJ whole genome shotgun (WGS) entry which is preliminary data.</text>
</comment>
<protein>
    <submittedName>
        <fullName evidence="1">Uncharacterized protein</fullName>
    </submittedName>
</protein>
<dbReference type="EMBL" id="JBBPBM010000004">
    <property type="protein sequence ID" value="KAK8588470.1"/>
    <property type="molecule type" value="Genomic_DNA"/>
</dbReference>
<reference evidence="1 2" key="1">
    <citation type="journal article" date="2024" name="G3 (Bethesda)">
        <title>Genome assembly of Hibiscus sabdariffa L. provides insights into metabolisms of medicinal natural products.</title>
        <authorList>
            <person name="Kim T."/>
        </authorList>
    </citation>
    <scope>NUCLEOTIDE SEQUENCE [LARGE SCALE GENOMIC DNA]</scope>
    <source>
        <strain evidence="1">TK-2024</strain>
        <tissue evidence="1">Old leaves</tissue>
    </source>
</reference>
<evidence type="ECO:0000313" key="1">
    <source>
        <dbReference type="EMBL" id="KAK8588470.1"/>
    </source>
</evidence>
<gene>
    <name evidence="1" type="ORF">V6N12_022909</name>
</gene>
<dbReference type="InterPro" id="IPR012675">
    <property type="entry name" value="Beta-grasp_dom_sf"/>
</dbReference>
<keyword evidence="2" id="KW-1185">Reference proteome</keyword>